<dbReference type="RefSeq" id="WP_041958622.1">
    <property type="nucleotide sequence ID" value="NZ_JRPN01000024.1"/>
</dbReference>
<sequence length="429" mass="46513">MTTVEDKRREAILTTLDPVGFSKAWEAFQTSSTDLRDGAVRAEDDGGACRLYDAIAAYVGHAPARAAQGAAKPYGWHAAANGLFTVDEHVAEVWRGHMGLDVTSVYAAQPPRMRLEAIEECAVYLEHTSGKHSGADFAKAIRALAAQPPAAPVEMETCGICMGSGYSNHPDRGEICATCNGSGGVAPLQRLSAASEPVTKEALMVAGKRAYLKWLKSPHSVNADMLFEEIAREVLALLPGEPQASSADTAHALNEWADLGSNALQWLRNIKDGISTADEALAEMKSNYDRVLALSRAQPQAANAIEMDQMIERMNRALAKADYEAERAGDLENELDQLRAEPQAATEYAWLIEAGWTGTASIEYWCGCEITGGGGVQHQWSFDHSRAIRFARKEDAKRTASILIDGEAYRIVERGWDAAPPLSRPEGKR</sequence>
<protein>
    <submittedName>
        <fullName evidence="1">Uncharacterized protein</fullName>
    </submittedName>
</protein>
<proteinExistence type="predicted"/>
<dbReference type="EMBL" id="JRPN01000024">
    <property type="protein sequence ID" value="KGT75840.1"/>
    <property type="molecule type" value="Genomic_DNA"/>
</dbReference>
<name>A0A0A3XN76_BRAJP</name>
<comment type="caution">
    <text evidence="1">The sequence shown here is derived from an EMBL/GenBank/DDBJ whole genome shotgun (WGS) entry which is preliminary data.</text>
</comment>
<evidence type="ECO:0000313" key="1">
    <source>
        <dbReference type="EMBL" id="KGT75840.1"/>
    </source>
</evidence>
<accession>A0A0A3XN76</accession>
<reference evidence="1 2" key="1">
    <citation type="submission" date="2014-09" db="EMBL/GenBank/DDBJ databases">
        <title>Draft genome of Bradyrhizobium japonicum Is-34.</title>
        <authorList>
            <person name="Tsurumaru H."/>
            <person name="Yamakawa T."/>
            <person name="Hashimoto S."/>
            <person name="Okizaki K."/>
            <person name="Kanesaki Y."/>
            <person name="Yoshikawa H."/>
            <person name="Yajima S."/>
        </authorList>
    </citation>
    <scope>NUCLEOTIDE SEQUENCE [LARGE SCALE GENOMIC DNA]</scope>
    <source>
        <strain evidence="1 2">Is-34</strain>
    </source>
</reference>
<organism evidence="1 2">
    <name type="scientific">Bradyrhizobium japonicum</name>
    <dbReference type="NCBI Taxonomy" id="375"/>
    <lineage>
        <taxon>Bacteria</taxon>
        <taxon>Pseudomonadati</taxon>
        <taxon>Pseudomonadota</taxon>
        <taxon>Alphaproteobacteria</taxon>
        <taxon>Hyphomicrobiales</taxon>
        <taxon>Nitrobacteraceae</taxon>
        <taxon>Bradyrhizobium</taxon>
    </lineage>
</organism>
<gene>
    <name evidence="1" type="ORF">MA20_32140</name>
</gene>
<dbReference type="AlphaFoldDB" id="A0A0A3XN76"/>
<dbReference type="Proteomes" id="UP000030377">
    <property type="component" value="Unassembled WGS sequence"/>
</dbReference>
<evidence type="ECO:0000313" key="2">
    <source>
        <dbReference type="Proteomes" id="UP000030377"/>
    </source>
</evidence>